<dbReference type="Gene3D" id="3.60.40.10">
    <property type="entry name" value="PPM-type phosphatase domain"/>
    <property type="match status" value="1"/>
</dbReference>
<dbReference type="Pfam" id="PF00481">
    <property type="entry name" value="PP2C"/>
    <property type="match status" value="1"/>
</dbReference>
<protein>
    <recommendedName>
        <fullName evidence="1">PPM-type phosphatase domain-containing protein</fullName>
    </recommendedName>
</protein>
<organism evidence="2 3">
    <name type="scientific">Effrenium voratum</name>
    <dbReference type="NCBI Taxonomy" id="2562239"/>
    <lineage>
        <taxon>Eukaryota</taxon>
        <taxon>Sar</taxon>
        <taxon>Alveolata</taxon>
        <taxon>Dinophyceae</taxon>
        <taxon>Suessiales</taxon>
        <taxon>Symbiodiniaceae</taxon>
        <taxon>Effrenium</taxon>
    </lineage>
</organism>
<dbReference type="SUPFAM" id="SSF81606">
    <property type="entry name" value="PP2C-like"/>
    <property type="match status" value="1"/>
</dbReference>
<dbReference type="InterPro" id="IPR015655">
    <property type="entry name" value="PP2C"/>
</dbReference>
<keyword evidence="3" id="KW-1185">Reference proteome</keyword>
<dbReference type="GO" id="GO:0004722">
    <property type="term" value="F:protein serine/threonine phosphatase activity"/>
    <property type="evidence" value="ECO:0007669"/>
    <property type="project" value="InterPro"/>
</dbReference>
<accession>A0AA36N0V9</accession>
<reference evidence="2" key="1">
    <citation type="submission" date="2023-08" db="EMBL/GenBank/DDBJ databases">
        <authorList>
            <person name="Chen Y."/>
            <person name="Shah S."/>
            <person name="Dougan E. K."/>
            <person name="Thang M."/>
            <person name="Chan C."/>
        </authorList>
    </citation>
    <scope>NUCLEOTIDE SEQUENCE</scope>
</reference>
<dbReference type="PANTHER" id="PTHR47992">
    <property type="entry name" value="PROTEIN PHOSPHATASE"/>
    <property type="match status" value="1"/>
</dbReference>
<dbReference type="AlphaFoldDB" id="A0AA36N0V9"/>
<dbReference type="InterPro" id="IPR036457">
    <property type="entry name" value="PPM-type-like_dom_sf"/>
</dbReference>
<dbReference type="Proteomes" id="UP001178507">
    <property type="component" value="Unassembled WGS sequence"/>
</dbReference>
<dbReference type="InterPro" id="IPR001932">
    <property type="entry name" value="PPM-type_phosphatase-like_dom"/>
</dbReference>
<dbReference type="PROSITE" id="PS51746">
    <property type="entry name" value="PPM_2"/>
    <property type="match status" value="1"/>
</dbReference>
<evidence type="ECO:0000313" key="3">
    <source>
        <dbReference type="Proteomes" id="UP001178507"/>
    </source>
</evidence>
<gene>
    <name evidence="2" type="ORF">EVOR1521_LOCUS12896</name>
</gene>
<evidence type="ECO:0000259" key="1">
    <source>
        <dbReference type="PROSITE" id="PS51746"/>
    </source>
</evidence>
<sequence length="445" mass="48583">MGGVLDKPITKKCSESGLDCGPLRLSWAASAMQGWRVGMEDAHIALPALRRPAPWASTALFGVLDGHGGAQVARFSSDHLPQELRKFPVESPAAMEQALRGTFHKIDDLLRSGDFAAEVCSLAQPQTRERVMPSPRNGDAHMVGCTACVCCVTERQIVTANAGDSRAVLCSAGQAIPLSEDHKPNAPTEKQRIEAAGGRVECCGPGQYRVNGNLNLSRALGDLEYKKDRSLPPEKQIICSTPDVTFRERDPDKDEFLIICCDGVWDVKSNQQVVDFIRARLAAGCDERAMELALEELLDACVSHDLRETNGLGGDNMTAVLVLLRPGDKEEAPEDFDSRRPELRRVRLMASRFGERHAIQEVQSGDTEGWLQAHIQLPSGISRSQLGVFVSEERAQLQVAVQDGGDVVSSMFELAEHLPEAARLELSSPARLSSSSLRLELVWKT</sequence>
<evidence type="ECO:0000313" key="2">
    <source>
        <dbReference type="EMBL" id="CAJ1386656.1"/>
    </source>
</evidence>
<dbReference type="SMART" id="SM00332">
    <property type="entry name" value="PP2Cc"/>
    <property type="match status" value="1"/>
</dbReference>
<dbReference type="CDD" id="cd00143">
    <property type="entry name" value="PP2Cc"/>
    <property type="match status" value="1"/>
</dbReference>
<comment type="caution">
    <text evidence="2">The sequence shown here is derived from an EMBL/GenBank/DDBJ whole genome shotgun (WGS) entry which is preliminary data.</text>
</comment>
<feature type="domain" description="PPM-type phosphatase" evidence="1">
    <location>
        <begin position="26"/>
        <end position="324"/>
    </location>
</feature>
<dbReference type="EMBL" id="CAUJNA010001392">
    <property type="protein sequence ID" value="CAJ1386656.1"/>
    <property type="molecule type" value="Genomic_DNA"/>
</dbReference>
<proteinExistence type="predicted"/>
<name>A0AA36N0V9_9DINO</name>